<comment type="caution">
    <text evidence="1">The sequence shown here is derived from an EMBL/GenBank/DDBJ whole genome shotgun (WGS) entry which is preliminary data.</text>
</comment>
<dbReference type="EMBL" id="MU266397">
    <property type="protein sequence ID" value="KAH7925661.1"/>
    <property type="molecule type" value="Genomic_DNA"/>
</dbReference>
<organism evidence="1 2">
    <name type="scientific">Leucogyrophana mollusca</name>
    <dbReference type="NCBI Taxonomy" id="85980"/>
    <lineage>
        <taxon>Eukaryota</taxon>
        <taxon>Fungi</taxon>
        <taxon>Dikarya</taxon>
        <taxon>Basidiomycota</taxon>
        <taxon>Agaricomycotina</taxon>
        <taxon>Agaricomycetes</taxon>
        <taxon>Agaricomycetidae</taxon>
        <taxon>Boletales</taxon>
        <taxon>Boletales incertae sedis</taxon>
        <taxon>Leucogyrophana</taxon>
    </lineage>
</organism>
<gene>
    <name evidence="1" type="ORF">BV22DRAFT_415143</name>
</gene>
<name>A0ACB8BJK9_9AGAM</name>
<evidence type="ECO:0000313" key="2">
    <source>
        <dbReference type="Proteomes" id="UP000790709"/>
    </source>
</evidence>
<dbReference type="Proteomes" id="UP000790709">
    <property type="component" value="Unassembled WGS sequence"/>
</dbReference>
<proteinExistence type="predicted"/>
<accession>A0ACB8BJK9</accession>
<reference evidence="1" key="1">
    <citation type="journal article" date="2021" name="New Phytol.">
        <title>Evolutionary innovations through gain and loss of genes in the ectomycorrhizal Boletales.</title>
        <authorList>
            <person name="Wu G."/>
            <person name="Miyauchi S."/>
            <person name="Morin E."/>
            <person name="Kuo A."/>
            <person name="Drula E."/>
            <person name="Varga T."/>
            <person name="Kohler A."/>
            <person name="Feng B."/>
            <person name="Cao Y."/>
            <person name="Lipzen A."/>
            <person name="Daum C."/>
            <person name="Hundley H."/>
            <person name="Pangilinan J."/>
            <person name="Johnson J."/>
            <person name="Barry K."/>
            <person name="LaButti K."/>
            <person name="Ng V."/>
            <person name="Ahrendt S."/>
            <person name="Min B."/>
            <person name="Choi I.G."/>
            <person name="Park H."/>
            <person name="Plett J.M."/>
            <person name="Magnuson J."/>
            <person name="Spatafora J.W."/>
            <person name="Nagy L.G."/>
            <person name="Henrissat B."/>
            <person name="Grigoriev I.V."/>
            <person name="Yang Z.L."/>
            <person name="Xu J."/>
            <person name="Martin F.M."/>
        </authorList>
    </citation>
    <scope>NUCLEOTIDE SEQUENCE</scope>
    <source>
        <strain evidence="1">KUC20120723A-06</strain>
    </source>
</reference>
<sequence length="787" mass="89129">MPFELDSDVSAFPLHRLGPKQSIELESESSKEKLADEERVRRLSGATVLTDYHSVEIDSSNFDDPNLDPSQAAEFDDESPYPEVRSAVANTDDQSIPVLTLRTWVIGLAWAIVMPGVNQFFFFRYPSVPITGIVAQLLSFPLGRLWAAYLPRIRILGVSLNPGPFTIKEHVLITIMASVGAQSAYATDIVAVQRVYYNQKYSFSYQWFIMISSQLIGFSAGGIARRFLVSPPSMIWPATLVSCALFNTLHSQQYAGIGHLGGISRERFFGYVFTCSFLWYFFPGYLFQALSYFSWVTWIYPEDAVIAQLFGYVHGMGMSVITFDWSQIAYIGSPLATPWWASANIFGGFVLFYWLITPILYFTNTWYSLYMPISSRLSYDNKQQSYNVSRILTKEYTFDAQAYRDYSPVFLSTTFAMSYGLSFASITATLVHAFIYFRKQIIHQARRSLREQADIHARLMNRYPQVPDLWYLALFAVMFALGVISIELWPTDMPVWAFVIALLIAFTYVIPCGMIQAITNQQIGLNVVTELIIGYALPGRPIAMMMFKTWGYITMTQALTFTADFKLGHYMKIPPRQMFWCQIVATALAGSTQLAVQAWMFENIPDMCSQTQKDGFTCPSTAVFGSASIIWGCSFPAANCTTLLFFFLIGAVAPIIPWLVMKRYPNSFMRYINFPLIFNGTYLIPPATAVNYVPWALVGFIFQFVIRRRNFSWWTKYNYVTSAALDAGLAVSACFIFFVLQYPKNGTIGLHTVQSWWGNRVWRTGADYNGTPVRGLGPEGTFGPSSW</sequence>
<keyword evidence="2" id="KW-1185">Reference proteome</keyword>
<protein>
    <submittedName>
        <fullName evidence="1">Small oligopeptide transporter</fullName>
    </submittedName>
</protein>
<evidence type="ECO:0000313" key="1">
    <source>
        <dbReference type="EMBL" id="KAH7925661.1"/>
    </source>
</evidence>